<dbReference type="Gene3D" id="3.40.50.1820">
    <property type="entry name" value="alpha/beta hydrolase"/>
    <property type="match status" value="1"/>
</dbReference>
<sequence length="380" mass="41973">MNAHFGPGGWVQWPDSEEFSIEFARLLGAAQDGGSMISECFLAASRINLKDGGESWYREWTRIADVSRERANAAFERGHLLTAQGNWLRAINYYQASTFEFDAADKKHQRVLRAMRTCARSYIAYSSPAGEVVEIPWLEDHALEGYFLPAPGFNRAPVVVCMGDPGHRKEEYLSKVARHARERGMSLLAVDLLGSGASVKFDDVVGRPDLETSVGHVMDYLTTRNDIDERRIAILSDGSGSSFVARGVVLDGRFAAAVCDGGIWDAHERAYLLNRLSPNHAGGKPIEGGWRGPRFGCPVLITMGEQGWLESEQVIGLFDQLKSHHPDISLKMFESSETAAAQGHRDNPTLANEFIFDWLADRLESISADTASELKGPSRL</sequence>
<comment type="caution">
    <text evidence="2">The sequence shown here is derived from an EMBL/GenBank/DDBJ whole genome shotgun (WGS) entry which is preliminary data.</text>
</comment>
<keyword evidence="3" id="KW-1185">Reference proteome</keyword>
<dbReference type="RefSeq" id="WP_171709159.1">
    <property type="nucleotide sequence ID" value="NZ_JAAVLW010000002.1"/>
</dbReference>
<evidence type="ECO:0000313" key="2">
    <source>
        <dbReference type="EMBL" id="NOJ46310.1"/>
    </source>
</evidence>
<dbReference type="GO" id="GO:0016787">
    <property type="term" value="F:hydrolase activity"/>
    <property type="evidence" value="ECO:0007669"/>
    <property type="project" value="UniProtKB-KW"/>
</dbReference>
<accession>A0A7Y4H281</accession>
<dbReference type="Proteomes" id="UP000528734">
    <property type="component" value="Unassembled WGS sequence"/>
</dbReference>
<dbReference type="PANTHER" id="PTHR22946:SF12">
    <property type="entry name" value="CONIDIAL PIGMENT BIOSYNTHESIS PROTEIN AYG1 (AFU_ORTHOLOGUE AFUA_2G17550)"/>
    <property type="match status" value="1"/>
</dbReference>
<dbReference type="EMBL" id="JAAVLW010000002">
    <property type="protein sequence ID" value="NOJ46310.1"/>
    <property type="molecule type" value="Genomic_DNA"/>
</dbReference>
<dbReference type="PANTHER" id="PTHR22946">
    <property type="entry name" value="DIENELACTONE HYDROLASE DOMAIN-CONTAINING PROTEIN-RELATED"/>
    <property type="match status" value="1"/>
</dbReference>
<dbReference type="InterPro" id="IPR029058">
    <property type="entry name" value="AB_hydrolase_fold"/>
</dbReference>
<protein>
    <submittedName>
        <fullName evidence="2">Dienelactone hydrolase</fullName>
    </submittedName>
</protein>
<name>A0A7Y4H281_9BRAD</name>
<keyword evidence="1 2" id="KW-0378">Hydrolase</keyword>
<dbReference type="AlphaFoldDB" id="A0A7Y4H281"/>
<dbReference type="Gene3D" id="1.20.1440.110">
    <property type="entry name" value="acylaminoacyl peptidase"/>
    <property type="match status" value="1"/>
</dbReference>
<dbReference type="InterPro" id="IPR010520">
    <property type="entry name" value="FrsA-like"/>
</dbReference>
<dbReference type="InterPro" id="IPR050261">
    <property type="entry name" value="FrsA_esterase"/>
</dbReference>
<organism evidence="2 3">
    <name type="scientific">Bradyrhizobium archetypum</name>
    <dbReference type="NCBI Taxonomy" id="2721160"/>
    <lineage>
        <taxon>Bacteria</taxon>
        <taxon>Pseudomonadati</taxon>
        <taxon>Pseudomonadota</taxon>
        <taxon>Alphaproteobacteria</taxon>
        <taxon>Hyphomicrobiales</taxon>
        <taxon>Nitrobacteraceae</taxon>
        <taxon>Bradyrhizobium</taxon>
    </lineage>
</organism>
<gene>
    <name evidence="2" type="ORF">HCN50_08640</name>
</gene>
<evidence type="ECO:0000256" key="1">
    <source>
        <dbReference type="ARBA" id="ARBA00022801"/>
    </source>
</evidence>
<dbReference type="Pfam" id="PF06500">
    <property type="entry name" value="FrsA-like"/>
    <property type="match status" value="1"/>
</dbReference>
<dbReference type="SUPFAM" id="SSF53474">
    <property type="entry name" value="alpha/beta-Hydrolases"/>
    <property type="match status" value="1"/>
</dbReference>
<evidence type="ECO:0000313" key="3">
    <source>
        <dbReference type="Proteomes" id="UP000528734"/>
    </source>
</evidence>
<reference evidence="2 3" key="1">
    <citation type="submission" date="2020-03" db="EMBL/GenBank/DDBJ databases">
        <title>Bradyrhizobium diversity isolated from nodules of Muelleranthus trifoliolatus.</title>
        <authorList>
            <person name="Klepa M."/>
            <person name="Helene L."/>
            <person name="Hungria M."/>
        </authorList>
    </citation>
    <scope>NUCLEOTIDE SEQUENCE [LARGE SCALE GENOMIC DNA]</scope>
    <source>
        <strain evidence="2 3">WSM 1744</strain>
    </source>
</reference>
<proteinExistence type="predicted"/>